<protein>
    <recommendedName>
        <fullName evidence="2">Smr domain-containing protein</fullName>
    </recommendedName>
</protein>
<keyword evidence="4" id="KW-1185">Reference proteome</keyword>
<dbReference type="InterPro" id="IPR036063">
    <property type="entry name" value="Smr_dom_sf"/>
</dbReference>
<dbReference type="Gene3D" id="3.30.1370.110">
    <property type="match status" value="1"/>
</dbReference>
<feature type="domain" description="Smr" evidence="2">
    <location>
        <begin position="117"/>
        <end position="198"/>
    </location>
</feature>
<dbReference type="PANTHER" id="PTHR35562">
    <property type="entry name" value="DNA ENDONUCLEASE SMRA-RELATED"/>
    <property type="match status" value="1"/>
</dbReference>
<organism evidence="3 4">
    <name type="scientific">Rhizomicrobium electricum</name>
    <dbReference type="NCBI Taxonomy" id="480070"/>
    <lineage>
        <taxon>Bacteria</taxon>
        <taxon>Pseudomonadati</taxon>
        <taxon>Pseudomonadota</taxon>
        <taxon>Alphaproteobacteria</taxon>
        <taxon>Micropepsales</taxon>
        <taxon>Micropepsaceae</taxon>
        <taxon>Rhizomicrobium</taxon>
    </lineage>
</organism>
<feature type="region of interest" description="Disordered" evidence="1">
    <location>
        <begin position="78"/>
        <end position="97"/>
    </location>
</feature>
<dbReference type="PROSITE" id="PS50828">
    <property type="entry name" value="SMR"/>
    <property type="match status" value="1"/>
</dbReference>
<proteinExistence type="predicted"/>
<sequence>MRKVTAEERELFLAALSGRLPVRTVRAAIKAVAKKAAEQAPSKAKPTIVNGKRQASDDEVLLFLEAIGLRPRPAIIPAAPKAPPPKPHPKLAAKPTGLDGATKKKLEKGEIAPAAKLDLHGMTEAAAHGTLITFLTAAHRRGDRLVLIVTGKGEAGRGVLKQMVPRWLDEAPMAKLIADKRWAHKRHGGEGALYVYLRKPARG</sequence>
<accession>A0ABN1F2G3</accession>
<evidence type="ECO:0000259" key="2">
    <source>
        <dbReference type="PROSITE" id="PS50828"/>
    </source>
</evidence>
<evidence type="ECO:0000313" key="4">
    <source>
        <dbReference type="Proteomes" id="UP001499951"/>
    </source>
</evidence>
<dbReference type="SUPFAM" id="SSF160443">
    <property type="entry name" value="SMR domain-like"/>
    <property type="match status" value="1"/>
</dbReference>
<dbReference type="RefSeq" id="WP_166934871.1">
    <property type="nucleotide sequence ID" value="NZ_BAAADD010000009.1"/>
</dbReference>
<evidence type="ECO:0000256" key="1">
    <source>
        <dbReference type="SAM" id="MobiDB-lite"/>
    </source>
</evidence>
<dbReference type="Pfam" id="PF01713">
    <property type="entry name" value="Smr"/>
    <property type="match status" value="1"/>
</dbReference>
<dbReference type="SMART" id="SM00463">
    <property type="entry name" value="SMR"/>
    <property type="match status" value="1"/>
</dbReference>
<dbReference type="PANTHER" id="PTHR35562:SF2">
    <property type="entry name" value="DNA ENDONUCLEASE SMRA-RELATED"/>
    <property type="match status" value="1"/>
</dbReference>
<evidence type="ECO:0000313" key="3">
    <source>
        <dbReference type="EMBL" id="GAA0580677.1"/>
    </source>
</evidence>
<name>A0ABN1F2G3_9PROT</name>
<dbReference type="InterPro" id="IPR002625">
    <property type="entry name" value="Smr_dom"/>
</dbReference>
<gene>
    <name evidence="3" type="ORF">GCM10008942_31920</name>
</gene>
<comment type="caution">
    <text evidence="3">The sequence shown here is derived from an EMBL/GenBank/DDBJ whole genome shotgun (WGS) entry which is preliminary data.</text>
</comment>
<dbReference type="Proteomes" id="UP001499951">
    <property type="component" value="Unassembled WGS sequence"/>
</dbReference>
<reference evidence="3 4" key="1">
    <citation type="journal article" date="2019" name="Int. J. Syst. Evol. Microbiol.">
        <title>The Global Catalogue of Microorganisms (GCM) 10K type strain sequencing project: providing services to taxonomists for standard genome sequencing and annotation.</title>
        <authorList>
            <consortium name="The Broad Institute Genomics Platform"/>
            <consortium name="The Broad Institute Genome Sequencing Center for Infectious Disease"/>
            <person name="Wu L."/>
            <person name="Ma J."/>
        </authorList>
    </citation>
    <scope>NUCLEOTIDE SEQUENCE [LARGE SCALE GENOMIC DNA]</scope>
    <source>
        <strain evidence="3 4">JCM 15089</strain>
    </source>
</reference>
<dbReference type="EMBL" id="BAAADD010000009">
    <property type="protein sequence ID" value="GAA0580677.1"/>
    <property type="molecule type" value="Genomic_DNA"/>
</dbReference>